<reference evidence="1" key="1">
    <citation type="submission" date="2016-07" db="EMBL/GenBank/DDBJ databases">
        <authorList>
            <person name="Bretaudeau A."/>
        </authorList>
    </citation>
    <scope>NUCLEOTIDE SEQUENCE</scope>
    <source>
        <strain evidence="1">Rice</strain>
        <tissue evidence="1">Whole body</tissue>
    </source>
</reference>
<proteinExistence type="predicted"/>
<organism evidence="1">
    <name type="scientific">Spodoptera frugiperda</name>
    <name type="common">Fall armyworm</name>
    <dbReference type="NCBI Taxonomy" id="7108"/>
    <lineage>
        <taxon>Eukaryota</taxon>
        <taxon>Metazoa</taxon>
        <taxon>Ecdysozoa</taxon>
        <taxon>Arthropoda</taxon>
        <taxon>Hexapoda</taxon>
        <taxon>Insecta</taxon>
        <taxon>Pterygota</taxon>
        <taxon>Neoptera</taxon>
        <taxon>Endopterygota</taxon>
        <taxon>Lepidoptera</taxon>
        <taxon>Glossata</taxon>
        <taxon>Ditrysia</taxon>
        <taxon>Noctuoidea</taxon>
        <taxon>Noctuidae</taxon>
        <taxon>Amphipyrinae</taxon>
        <taxon>Spodoptera</taxon>
    </lineage>
</organism>
<dbReference type="EMBL" id="ODYU01004057">
    <property type="protein sequence ID" value="SOQ43540.1"/>
    <property type="molecule type" value="Genomic_DNA"/>
</dbReference>
<dbReference type="AlphaFoldDB" id="A0A2H1VRU7"/>
<gene>
    <name evidence="1" type="ORF">SFRICE_019336</name>
</gene>
<evidence type="ECO:0000313" key="1">
    <source>
        <dbReference type="EMBL" id="SOQ43540.1"/>
    </source>
</evidence>
<accession>A0A2H1VRU7</accession>
<sequence length="228" mass="25386">MGRLDRSDTTASQKTDVKQRLRYVSLPGNALVKPLVFQVSMGGGDCLPSGNTSARLPACFIKKNVLIPLPPFCLLMVNLSIADLGCRLLCFVSVVRIVRSSCSVSVFVHLIIPNEYVSMGIAKVFIAFTKCFPESFVLQIAFILLLYSTIIRTTTILLNVASVTLTVNTNQRTPIKLKYIESFRPLESEQYSNLAPKFAMLFFFNILCHSHNKYKSNDTSQAKIHQGV</sequence>
<name>A0A2H1VRU7_SPOFR</name>
<protein>
    <submittedName>
        <fullName evidence="1">SFRICE_019336</fullName>
    </submittedName>
</protein>